<comment type="caution">
    <text evidence="2">The sequence shown here is derived from an EMBL/GenBank/DDBJ whole genome shotgun (WGS) entry which is preliminary data.</text>
</comment>
<sequence length="95" mass="10033">MMKTALFAAAAALATVATAAPAMAKDVPVRHGDLDLTSAKDQKTLARRIDRAARKACDVQYGRLPSADVMNCYQEAHTAGRTQMASVIDDARLGG</sequence>
<keyword evidence="1" id="KW-0732">Signal</keyword>
<dbReference type="RefSeq" id="WP_367771262.1">
    <property type="nucleotide sequence ID" value="NZ_JBFNXR010000021.1"/>
</dbReference>
<dbReference type="Proteomes" id="UP001556118">
    <property type="component" value="Unassembled WGS sequence"/>
</dbReference>
<accession>A0ABV3RA39</accession>
<keyword evidence="3" id="KW-1185">Reference proteome</keyword>
<gene>
    <name evidence="2" type="ORF">ABUH87_06195</name>
</gene>
<evidence type="ECO:0000313" key="3">
    <source>
        <dbReference type="Proteomes" id="UP001556118"/>
    </source>
</evidence>
<feature type="signal peptide" evidence="1">
    <location>
        <begin position="1"/>
        <end position="24"/>
    </location>
</feature>
<feature type="chain" id="PRO_5045964892" evidence="1">
    <location>
        <begin position="25"/>
        <end position="95"/>
    </location>
</feature>
<reference evidence="2 3" key="1">
    <citation type="submission" date="2024-06" db="EMBL/GenBank/DDBJ databases">
        <title>Novosphingobium rhizovicinus M1R2S20.</title>
        <authorList>
            <person name="Sun J.-Q."/>
        </authorList>
    </citation>
    <scope>NUCLEOTIDE SEQUENCE [LARGE SCALE GENOMIC DNA]</scope>
    <source>
        <strain evidence="2 3">M1R2S20</strain>
    </source>
</reference>
<dbReference type="EMBL" id="JBFNXR010000021">
    <property type="protein sequence ID" value="MEW9854767.1"/>
    <property type="molecule type" value="Genomic_DNA"/>
</dbReference>
<dbReference type="InterPro" id="IPR030972">
    <property type="entry name" value="UrcA_uranyl"/>
</dbReference>
<proteinExistence type="predicted"/>
<organism evidence="2 3">
    <name type="scientific">Novosphingobium rhizovicinum</name>
    <dbReference type="NCBI Taxonomy" id="3228928"/>
    <lineage>
        <taxon>Bacteria</taxon>
        <taxon>Pseudomonadati</taxon>
        <taxon>Pseudomonadota</taxon>
        <taxon>Alphaproteobacteria</taxon>
        <taxon>Sphingomonadales</taxon>
        <taxon>Sphingomonadaceae</taxon>
        <taxon>Novosphingobium</taxon>
    </lineage>
</organism>
<evidence type="ECO:0000313" key="2">
    <source>
        <dbReference type="EMBL" id="MEW9854767.1"/>
    </source>
</evidence>
<dbReference type="NCBIfam" id="TIGR04433">
    <property type="entry name" value="UrcA_uranyl"/>
    <property type="match status" value="1"/>
</dbReference>
<name>A0ABV3RA39_9SPHN</name>
<protein>
    <submittedName>
        <fullName evidence="2">UrcA family protein</fullName>
    </submittedName>
</protein>
<evidence type="ECO:0000256" key="1">
    <source>
        <dbReference type="SAM" id="SignalP"/>
    </source>
</evidence>